<reference evidence="1 2" key="1">
    <citation type="submission" date="2019-07" db="EMBL/GenBank/DDBJ databases">
        <title>Genomic Encyclopedia of Archaeal and Bacterial Type Strains, Phase II (KMG-II): from individual species to whole genera.</title>
        <authorList>
            <person name="Goeker M."/>
        </authorList>
    </citation>
    <scope>NUCLEOTIDE SEQUENCE [LARGE SCALE GENOMIC DNA]</scope>
    <source>
        <strain evidence="1 2">DSM 21935</strain>
    </source>
</reference>
<sequence length="118" mass="13738">MHSKALFMSDKTKEISITVELDDNDVPEKIDWNATDKAGEGIANCKAMLLSMWDPKKKDTLRLDLWTKEMTKEEMKIFFHQTLVTMADTLQNATEEEAMAEDMRDFTSYFAEKMEIME</sequence>
<evidence type="ECO:0000313" key="1">
    <source>
        <dbReference type="EMBL" id="TYP94015.1"/>
    </source>
</evidence>
<evidence type="ECO:0000313" key="2">
    <source>
        <dbReference type="Proteomes" id="UP000324595"/>
    </source>
</evidence>
<dbReference type="AlphaFoldDB" id="A0A5D3YKK1"/>
<dbReference type="Proteomes" id="UP000324595">
    <property type="component" value="Unassembled WGS sequence"/>
</dbReference>
<dbReference type="InterPro" id="IPR019854">
    <property type="entry name" value="Motility-assoc_prot_GldC"/>
</dbReference>
<organism evidence="1 2">
    <name type="scientific">Fodinibius salinus</name>
    <dbReference type="NCBI Taxonomy" id="860790"/>
    <lineage>
        <taxon>Bacteria</taxon>
        <taxon>Pseudomonadati</taxon>
        <taxon>Balneolota</taxon>
        <taxon>Balneolia</taxon>
        <taxon>Balneolales</taxon>
        <taxon>Balneolaceae</taxon>
        <taxon>Fodinibius</taxon>
    </lineage>
</organism>
<dbReference type="EMBL" id="VNHY01000002">
    <property type="protein sequence ID" value="TYP94015.1"/>
    <property type="molecule type" value="Genomic_DNA"/>
</dbReference>
<gene>
    <name evidence="1" type="ORF">LX73_1736</name>
</gene>
<accession>A0A5D3YKK1</accession>
<name>A0A5D3YKK1_9BACT</name>
<comment type="caution">
    <text evidence="1">The sequence shown here is derived from an EMBL/GenBank/DDBJ whole genome shotgun (WGS) entry which is preliminary data.</text>
</comment>
<protein>
    <submittedName>
        <fullName evidence="1">Protein involved in gliding motility GldC</fullName>
    </submittedName>
</protein>
<dbReference type="NCBIfam" id="TIGR03515">
    <property type="entry name" value="GldC"/>
    <property type="match status" value="1"/>
</dbReference>
<keyword evidence="2" id="KW-1185">Reference proteome</keyword>
<dbReference type="Pfam" id="PF19937">
    <property type="entry name" value="GldC-like"/>
    <property type="match status" value="1"/>
</dbReference>
<proteinExistence type="predicted"/>